<keyword evidence="4" id="KW-1185">Reference proteome</keyword>
<gene>
    <name evidence="3" type="ORF">ECRASSUSDP1_LOCUS5501</name>
</gene>
<dbReference type="EMBL" id="CAMPGE010005306">
    <property type="protein sequence ID" value="CAI2364159.1"/>
    <property type="molecule type" value="Genomic_DNA"/>
</dbReference>
<proteinExistence type="predicted"/>
<feature type="region of interest" description="Disordered" evidence="2">
    <location>
        <begin position="156"/>
        <end position="176"/>
    </location>
</feature>
<dbReference type="InterPro" id="IPR013783">
    <property type="entry name" value="Ig-like_fold"/>
</dbReference>
<dbReference type="SUPFAM" id="SSF54277">
    <property type="entry name" value="CAD &amp; PB1 domains"/>
    <property type="match status" value="1"/>
</dbReference>
<comment type="caution">
    <text evidence="3">The sequence shown here is derived from an EMBL/GenBank/DDBJ whole genome shotgun (WGS) entry which is preliminary data.</text>
</comment>
<feature type="region of interest" description="Disordered" evidence="2">
    <location>
        <begin position="223"/>
        <end position="305"/>
    </location>
</feature>
<evidence type="ECO:0000256" key="1">
    <source>
        <dbReference type="SAM" id="Coils"/>
    </source>
</evidence>
<organism evidence="3 4">
    <name type="scientific">Euplotes crassus</name>
    <dbReference type="NCBI Taxonomy" id="5936"/>
    <lineage>
        <taxon>Eukaryota</taxon>
        <taxon>Sar</taxon>
        <taxon>Alveolata</taxon>
        <taxon>Ciliophora</taxon>
        <taxon>Intramacronucleata</taxon>
        <taxon>Spirotrichea</taxon>
        <taxon>Hypotrichia</taxon>
        <taxon>Euplotida</taxon>
        <taxon>Euplotidae</taxon>
        <taxon>Moneuplotes</taxon>
    </lineage>
</organism>
<protein>
    <recommendedName>
        <fullName evidence="5">PB1 domain-containing protein</fullName>
    </recommendedName>
</protein>
<evidence type="ECO:0000313" key="3">
    <source>
        <dbReference type="EMBL" id="CAI2364159.1"/>
    </source>
</evidence>
<reference evidence="3" key="1">
    <citation type="submission" date="2023-07" db="EMBL/GenBank/DDBJ databases">
        <authorList>
            <consortium name="AG Swart"/>
            <person name="Singh M."/>
            <person name="Singh A."/>
            <person name="Seah K."/>
            <person name="Emmerich C."/>
        </authorList>
    </citation>
    <scope>NUCLEOTIDE SEQUENCE</scope>
    <source>
        <strain evidence="3">DP1</strain>
    </source>
</reference>
<dbReference type="Gene3D" id="2.60.40.10">
    <property type="entry name" value="Immunoglobulins"/>
    <property type="match status" value="1"/>
</dbReference>
<keyword evidence="1" id="KW-0175">Coiled coil</keyword>
<accession>A0AAD1UEX4</accession>
<dbReference type="Proteomes" id="UP001295684">
    <property type="component" value="Unassembled WGS sequence"/>
</dbReference>
<feature type="coiled-coil region" evidence="1">
    <location>
        <begin position="89"/>
        <end position="116"/>
    </location>
</feature>
<dbReference type="CDD" id="cd05992">
    <property type="entry name" value="PB1"/>
    <property type="match status" value="1"/>
</dbReference>
<evidence type="ECO:0000313" key="4">
    <source>
        <dbReference type="Proteomes" id="UP001295684"/>
    </source>
</evidence>
<feature type="compositionally biased region" description="Basic and acidic residues" evidence="2">
    <location>
        <begin position="223"/>
        <end position="246"/>
    </location>
</feature>
<feature type="compositionally biased region" description="Acidic residues" evidence="2">
    <location>
        <begin position="247"/>
        <end position="258"/>
    </location>
</feature>
<sequence>MTTISQILEMKQNKLRSYYIDSDGDEIVVSDDEDYDVAIDYAKNKGDVVVKFGLCKRQHGDSEGESLSNLEDSISASIPALQNLAESVVVDEQELKEELKDELNNVSSAISEEELSEEQKLDQMLNSQLKETVSEEGSITITSETTEEVQNQLGDIPGVQDGMSSEVDTESQNIPLDKKISGVSNISDSISEEFDIVQSRVHSYAPKEMQKVSLEVDPIKESVEDLKQSQEDIQKSIDASNKKENDAENQSEIVEEQENMLLEMNKEEEKEVSPEDQFIEDAQLEEQKEDKKDTNPDEKVENNEDLKEDEVAKLIEENKEFKDDPRLGVAVSIAQARVVDEEDKKKANYFRRALESVQFAFNDPHKKLEIADIEDCEEEKAQEYVITAKPGQFVKKRWRLVNRSNIRWPKSTTIKCETKDAEVELPKIEKPLQPGQKLDISVNIRISEEETENNVKVFIFRLHSRLYGYFGVALVATIEIIPDEAKNEVEAFTQEEKLEELLEGDDDVNPIMYEIANDFVEEGLGNFDECLSALRECKSNYEEAKEKLSHKTE</sequence>
<feature type="compositionally biased region" description="Basic and acidic residues" evidence="2">
    <location>
        <begin position="285"/>
        <end position="305"/>
    </location>
</feature>
<dbReference type="AlphaFoldDB" id="A0AAD1UEX4"/>
<evidence type="ECO:0000256" key="2">
    <source>
        <dbReference type="SAM" id="MobiDB-lite"/>
    </source>
</evidence>
<evidence type="ECO:0008006" key="5">
    <source>
        <dbReference type="Google" id="ProtNLM"/>
    </source>
</evidence>
<feature type="compositionally biased region" description="Basic and acidic residues" evidence="2">
    <location>
        <begin position="264"/>
        <end position="273"/>
    </location>
</feature>
<name>A0AAD1UEX4_EUPCR</name>